<dbReference type="Proteomes" id="UP001165135">
    <property type="component" value="Unassembled WGS sequence"/>
</dbReference>
<feature type="domain" description="N-acetyltransferase" evidence="3">
    <location>
        <begin position="21"/>
        <end position="157"/>
    </location>
</feature>
<accession>A0A9W6RHA0</accession>
<sequence>MKRSAPVFGRVPGVTNSAEDVLIETGAGDHALSARLNQELHDYNVQVTGADDQAELSVRAVDADGELVGGLTGWTWAGCGGVELLWVRADRRGESWGRALMDAAETEARRRGCTQMIVSTLSFQAPGFYRSLGYVETGRTEGHPIGHADLHFTKQLGPAVD</sequence>
<keyword evidence="2" id="KW-0012">Acyltransferase</keyword>
<dbReference type="InterPro" id="IPR050832">
    <property type="entry name" value="Bact_Acetyltransf"/>
</dbReference>
<gene>
    <name evidence="4" type="ORF">Airi01_040660</name>
</gene>
<keyword evidence="1" id="KW-0808">Transferase</keyword>
<dbReference type="InterPro" id="IPR000182">
    <property type="entry name" value="GNAT_dom"/>
</dbReference>
<dbReference type="SUPFAM" id="SSF55729">
    <property type="entry name" value="Acyl-CoA N-acyltransferases (Nat)"/>
    <property type="match status" value="1"/>
</dbReference>
<dbReference type="PROSITE" id="PS51186">
    <property type="entry name" value="GNAT"/>
    <property type="match status" value="1"/>
</dbReference>
<evidence type="ECO:0000313" key="4">
    <source>
        <dbReference type="EMBL" id="GLY75799.1"/>
    </source>
</evidence>
<evidence type="ECO:0000256" key="2">
    <source>
        <dbReference type="ARBA" id="ARBA00023315"/>
    </source>
</evidence>
<reference evidence="4" key="1">
    <citation type="submission" date="2023-03" db="EMBL/GenBank/DDBJ databases">
        <title>Actinoallomurus iriomotensis NBRC 103681.</title>
        <authorList>
            <person name="Ichikawa N."/>
            <person name="Sato H."/>
            <person name="Tonouchi N."/>
        </authorList>
    </citation>
    <scope>NUCLEOTIDE SEQUENCE</scope>
    <source>
        <strain evidence="4">NBRC 103681</strain>
    </source>
</reference>
<evidence type="ECO:0000313" key="5">
    <source>
        <dbReference type="Proteomes" id="UP001165135"/>
    </source>
</evidence>
<name>A0A9W6RHA0_9ACTN</name>
<dbReference type="GO" id="GO:0016747">
    <property type="term" value="F:acyltransferase activity, transferring groups other than amino-acyl groups"/>
    <property type="evidence" value="ECO:0007669"/>
    <property type="project" value="InterPro"/>
</dbReference>
<dbReference type="AlphaFoldDB" id="A0A9W6RHA0"/>
<dbReference type="InterPro" id="IPR016181">
    <property type="entry name" value="Acyl_CoA_acyltransferase"/>
</dbReference>
<dbReference type="Pfam" id="PF00583">
    <property type="entry name" value="Acetyltransf_1"/>
    <property type="match status" value="1"/>
</dbReference>
<evidence type="ECO:0000259" key="3">
    <source>
        <dbReference type="PROSITE" id="PS51186"/>
    </source>
</evidence>
<dbReference type="CDD" id="cd04301">
    <property type="entry name" value="NAT_SF"/>
    <property type="match status" value="1"/>
</dbReference>
<proteinExistence type="predicted"/>
<dbReference type="PANTHER" id="PTHR43877">
    <property type="entry name" value="AMINOALKYLPHOSPHONATE N-ACETYLTRANSFERASE-RELATED-RELATED"/>
    <property type="match status" value="1"/>
</dbReference>
<comment type="caution">
    <text evidence="4">The sequence shown here is derived from an EMBL/GenBank/DDBJ whole genome shotgun (WGS) entry which is preliminary data.</text>
</comment>
<evidence type="ECO:0000256" key="1">
    <source>
        <dbReference type="ARBA" id="ARBA00022679"/>
    </source>
</evidence>
<organism evidence="4 5">
    <name type="scientific">Actinoallomurus iriomotensis</name>
    <dbReference type="NCBI Taxonomy" id="478107"/>
    <lineage>
        <taxon>Bacteria</taxon>
        <taxon>Bacillati</taxon>
        <taxon>Actinomycetota</taxon>
        <taxon>Actinomycetes</taxon>
        <taxon>Streptosporangiales</taxon>
        <taxon>Thermomonosporaceae</taxon>
        <taxon>Actinoallomurus</taxon>
    </lineage>
</organism>
<dbReference type="EMBL" id="BSTJ01000004">
    <property type="protein sequence ID" value="GLY75799.1"/>
    <property type="molecule type" value="Genomic_DNA"/>
</dbReference>
<dbReference type="Gene3D" id="3.40.630.30">
    <property type="match status" value="1"/>
</dbReference>
<protein>
    <recommendedName>
        <fullName evidence="3">N-acetyltransferase domain-containing protein</fullName>
    </recommendedName>
</protein>